<proteinExistence type="predicted"/>
<protein>
    <submittedName>
        <fullName evidence="1">Uncharacterized protein</fullName>
    </submittedName>
</protein>
<dbReference type="EMBL" id="JASUXU010000065">
    <property type="protein sequence ID" value="KAK0312367.1"/>
    <property type="molecule type" value="Genomic_DNA"/>
</dbReference>
<reference evidence="1" key="1">
    <citation type="submission" date="2021-12" db="EMBL/GenBank/DDBJ databases">
        <title>Black yeast isolated from Biological Soil Crust.</title>
        <authorList>
            <person name="Kurbessoian T."/>
        </authorList>
    </citation>
    <scope>NUCLEOTIDE SEQUENCE</scope>
    <source>
        <strain evidence="1">CCFEE 5208</strain>
    </source>
</reference>
<dbReference type="AlphaFoldDB" id="A0AAN6FAZ5"/>
<dbReference type="PANTHER" id="PTHR42085">
    <property type="entry name" value="F-BOX DOMAIN-CONTAINING PROTEIN"/>
    <property type="match status" value="1"/>
</dbReference>
<comment type="caution">
    <text evidence="1">The sequence shown here is derived from an EMBL/GenBank/DDBJ whole genome shotgun (WGS) entry which is preliminary data.</text>
</comment>
<accession>A0AAN6FAZ5</accession>
<organism evidence="1 2">
    <name type="scientific">Friedmanniomyces endolithicus</name>
    <dbReference type="NCBI Taxonomy" id="329885"/>
    <lineage>
        <taxon>Eukaryota</taxon>
        <taxon>Fungi</taxon>
        <taxon>Dikarya</taxon>
        <taxon>Ascomycota</taxon>
        <taxon>Pezizomycotina</taxon>
        <taxon>Dothideomycetes</taxon>
        <taxon>Dothideomycetidae</taxon>
        <taxon>Mycosphaerellales</taxon>
        <taxon>Teratosphaeriaceae</taxon>
        <taxon>Friedmanniomyces</taxon>
    </lineage>
</organism>
<evidence type="ECO:0000313" key="2">
    <source>
        <dbReference type="Proteomes" id="UP001168146"/>
    </source>
</evidence>
<dbReference type="InterPro" id="IPR038883">
    <property type="entry name" value="AN11006-like"/>
</dbReference>
<dbReference type="PANTHER" id="PTHR42085:SF2">
    <property type="entry name" value="F-BOX DOMAIN-CONTAINING PROTEIN"/>
    <property type="match status" value="1"/>
</dbReference>
<dbReference type="Proteomes" id="UP001168146">
    <property type="component" value="Unassembled WGS sequence"/>
</dbReference>
<name>A0AAN6FAZ5_9PEZI</name>
<evidence type="ECO:0000313" key="1">
    <source>
        <dbReference type="EMBL" id="KAK0312367.1"/>
    </source>
</evidence>
<gene>
    <name evidence="1" type="ORF">LTR82_013999</name>
</gene>
<sequence>MSHLPNTASQHGRISDAAAKLTLTWQRSTRVLKRTEDQNTTSSVAPDKLQALGPLFCLPRELRDVIWSCTFHRKPHPERAHFHIYDTIIDSCTHDAKTDTYLRRHGFRTALLRTCRAVYEDAVQTLYDDTHFELVVLAGVPRPYQIPDSYGGLKKLSGRNVLGSIGDCARLLTRIRHATIVIHPGRKPDGKRYEKRIVCFLKALDGGAHLRSLAILVACQTRYPWKIGPEGIEAFNLIATAFETHVIAEPKTPRHATLLFELESNEVPHEFQPGYDKLRETSTYAGGNWRVAQE</sequence>